<dbReference type="Gene3D" id="3.30.200.20">
    <property type="entry name" value="Phosphorylase Kinase, domain 1"/>
    <property type="match status" value="1"/>
</dbReference>
<evidence type="ECO:0000256" key="9">
    <source>
        <dbReference type="PROSITE-ProRule" id="PRU10141"/>
    </source>
</evidence>
<evidence type="ECO:0000256" key="1">
    <source>
        <dbReference type="ARBA" id="ARBA00012513"/>
    </source>
</evidence>
<feature type="domain" description="PASTA" evidence="12">
    <location>
        <begin position="354"/>
        <end position="422"/>
    </location>
</feature>
<dbReference type="Pfam" id="PF00069">
    <property type="entry name" value="Pkinase"/>
    <property type="match status" value="1"/>
</dbReference>
<evidence type="ECO:0000256" key="8">
    <source>
        <dbReference type="ARBA" id="ARBA00048679"/>
    </source>
</evidence>
<dbReference type="InterPro" id="IPR005543">
    <property type="entry name" value="PASTA_dom"/>
</dbReference>
<gene>
    <name evidence="13" type="primary">prkC</name>
    <name evidence="13" type="ORF">HVS_07185</name>
</gene>
<dbReference type="AlphaFoldDB" id="A0A2K9EB20"/>
<evidence type="ECO:0000256" key="7">
    <source>
        <dbReference type="ARBA" id="ARBA00047899"/>
    </source>
</evidence>
<feature type="domain" description="PASTA" evidence="12">
    <location>
        <begin position="490"/>
        <end position="558"/>
    </location>
</feature>
<protein>
    <recommendedName>
        <fullName evidence="1">non-specific serine/threonine protein kinase</fullName>
        <ecNumber evidence="1">2.7.11.1</ecNumber>
    </recommendedName>
</protein>
<dbReference type="SMART" id="SM00740">
    <property type="entry name" value="PASTA"/>
    <property type="match status" value="3"/>
</dbReference>
<keyword evidence="10" id="KW-0812">Transmembrane</keyword>
<keyword evidence="10" id="KW-1133">Transmembrane helix</keyword>
<dbReference type="PROSITE" id="PS00108">
    <property type="entry name" value="PROTEIN_KINASE_ST"/>
    <property type="match status" value="1"/>
</dbReference>
<dbReference type="InterPro" id="IPR000719">
    <property type="entry name" value="Prot_kinase_dom"/>
</dbReference>
<dbReference type="SUPFAM" id="SSF56112">
    <property type="entry name" value="Protein kinase-like (PK-like)"/>
    <property type="match status" value="1"/>
</dbReference>
<dbReference type="FunFam" id="3.30.200.20:FF:000035">
    <property type="entry name" value="Serine/threonine protein kinase Stk1"/>
    <property type="match status" value="1"/>
</dbReference>
<reference evidence="13 14" key="1">
    <citation type="submission" date="2017-12" db="EMBL/GenBank/DDBJ databases">
        <title>Complete genome sequence of Herbivorax saccincola GGR1, a novel Cellulosome-producing hydrolytic bacterium in a thermophilic biogas plant, established by Illumina and Nanopore MinION sequencing.</title>
        <authorList>
            <person name="Pechtl A."/>
            <person name="Ruckert C."/>
            <person name="Koeck D.E."/>
            <person name="Maus I."/>
            <person name="Winkler A."/>
            <person name="Kalinowski J."/>
            <person name="Puhler A."/>
            <person name="Schwarz W.W."/>
            <person name="Zverlov V.V."/>
            <person name="Schluter A."/>
            <person name="Liebl W."/>
        </authorList>
    </citation>
    <scope>NUCLEOTIDE SEQUENCE [LARGE SCALE GENOMIC DNA]</scope>
    <source>
        <strain evidence="14">SR1</strain>
    </source>
</reference>
<keyword evidence="10" id="KW-0472">Membrane</keyword>
<dbReference type="CDD" id="cd14014">
    <property type="entry name" value="STKc_PknB_like"/>
    <property type="match status" value="1"/>
</dbReference>
<comment type="catalytic activity">
    <reaction evidence="7">
        <text>L-threonyl-[protein] + ATP = O-phospho-L-threonyl-[protein] + ADP + H(+)</text>
        <dbReference type="Rhea" id="RHEA:46608"/>
        <dbReference type="Rhea" id="RHEA-COMP:11060"/>
        <dbReference type="Rhea" id="RHEA-COMP:11605"/>
        <dbReference type="ChEBI" id="CHEBI:15378"/>
        <dbReference type="ChEBI" id="CHEBI:30013"/>
        <dbReference type="ChEBI" id="CHEBI:30616"/>
        <dbReference type="ChEBI" id="CHEBI:61977"/>
        <dbReference type="ChEBI" id="CHEBI:456216"/>
        <dbReference type="EC" id="2.7.11.1"/>
    </reaction>
</comment>
<dbReference type="Gene3D" id="3.30.10.20">
    <property type="match status" value="3"/>
</dbReference>
<evidence type="ECO:0000256" key="2">
    <source>
        <dbReference type="ARBA" id="ARBA00022527"/>
    </source>
</evidence>
<dbReference type="KEGG" id="hsc:HVS_07185"/>
<feature type="binding site" evidence="9">
    <location>
        <position position="39"/>
    </location>
    <ligand>
        <name>ATP</name>
        <dbReference type="ChEBI" id="CHEBI:30616"/>
    </ligand>
</feature>
<dbReference type="Proteomes" id="UP000233534">
    <property type="component" value="Chromosome"/>
</dbReference>
<feature type="domain" description="PASTA" evidence="12">
    <location>
        <begin position="423"/>
        <end position="489"/>
    </location>
</feature>
<name>A0A2K9EB20_9FIRM</name>
<dbReference type="InterPro" id="IPR008271">
    <property type="entry name" value="Ser/Thr_kinase_AS"/>
</dbReference>
<accession>A0A2K9EB20</accession>
<evidence type="ECO:0000259" key="12">
    <source>
        <dbReference type="PROSITE" id="PS51178"/>
    </source>
</evidence>
<dbReference type="SMART" id="SM00220">
    <property type="entry name" value="S_TKc"/>
    <property type="match status" value="1"/>
</dbReference>
<dbReference type="CDD" id="cd06577">
    <property type="entry name" value="PASTA_pknB"/>
    <property type="match status" value="3"/>
</dbReference>
<keyword evidence="2" id="KW-0723">Serine/threonine-protein kinase</keyword>
<dbReference type="GO" id="GO:0106310">
    <property type="term" value="F:protein serine kinase activity"/>
    <property type="evidence" value="ECO:0007669"/>
    <property type="project" value="RHEA"/>
</dbReference>
<dbReference type="PANTHER" id="PTHR43289:SF34">
    <property type="entry name" value="SERINE_THREONINE-PROTEIN KINASE YBDM-RELATED"/>
    <property type="match status" value="1"/>
</dbReference>
<proteinExistence type="predicted"/>
<keyword evidence="5 13" id="KW-0418">Kinase</keyword>
<evidence type="ECO:0000256" key="10">
    <source>
        <dbReference type="SAM" id="Phobius"/>
    </source>
</evidence>
<dbReference type="NCBIfam" id="NF033483">
    <property type="entry name" value="PknB_PASTA_kin"/>
    <property type="match status" value="1"/>
</dbReference>
<feature type="domain" description="Protein kinase" evidence="11">
    <location>
        <begin position="10"/>
        <end position="267"/>
    </location>
</feature>
<evidence type="ECO:0000256" key="4">
    <source>
        <dbReference type="ARBA" id="ARBA00022741"/>
    </source>
</evidence>
<dbReference type="EC" id="2.7.11.1" evidence="1"/>
<dbReference type="GO" id="GO:0005524">
    <property type="term" value="F:ATP binding"/>
    <property type="evidence" value="ECO:0007669"/>
    <property type="project" value="UniProtKB-UniRule"/>
</dbReference>
<comment type="catalytic activity">
    <reaction evidence="8">
        <text>L-seryl-[protein] + ATP = O-phospho-L-seryl-[protein] + ADP + H(+)</text>
        <dbReference type="Rhea" id="RHEA:17989"/>
        <dbReference type="Rhea" id="RHEA-COMP:9863"/>
        <dbReference type="Rhea" id="RHEA-COMP:11604"/>
        <dbReference type="ChEBI" id="CHEBI:15378"/>
        <dbReference type="ChEBI" id="CHEBI:29999"/>
        <dbReference type="ChEBI" id="CHEBI:30616"/>
        <dbReference type="ChEBI" id="CHEBI:83421"/>
        <dbReference type="ChEBI" id="CHEBI:456216"/>
        <dbReference type="EC" id="2.7.11.1"/>
    </reaction>
</comment>
<dbReference type="EMBL" id="CP025197">
    <property type="protein sequence ID" value="AUG57354.1"/>
    <property type="molecule type" value="Genomic_DNA"/>
</dbReference>
<dbReference type="PROSITE" id="PS00107">
    <property type="entry name" value="PROTEIN_KINASE_ATP"/>
    <property type="match status" value="1"/>
</dbReference>
<dbReference type="Gene3D" id="1.10.510.10">
    <property type="entry name" value="Transferase(Phosphotransferase) domain 1"/>
    <property type="match status" value="1"/>
</dbReference>
<dbReference type="FunFam" id="1.10.510.10:FF:000021">
    <property type="entry name" value="Serine/threonine protein kinase"/>
    <property type="match status" value="1"/>
</dbReference>
<keyword evidence="4 9" id="KW-0547">Nucleotide-binding</keyword>
<keyword evidence="6 9" id="KW-0067">ATP-binding</keyword>
<evidence type="ECO:0000256" key="6">
    <source>
        <dbReference type="ARBA" id="ARBA00022840"/>
    </source>
</evidence>
<evidence type="ECO:0000259" key="11">
    <source>
        <dbReference type="PROSITE" id="PS50011"/>
    </source>
</evidence>
<feature type="transmembrane region" description="Helical" evidence="10">
    <location>
        <begin position="324"/>
        <end position="348"/>
    </location>
</feature>
<dbReference type="RefSeq" id="WP_101300623.1">
    <property type="nucleotide sequence ID" value="NZ_CP025197.1"/>
</dbReference>
<dbReference type="InterPro" id="IPR017441">
    <property type="entry name" value="Protein_kinase_ATP_BS"/>
</dbReference>
<dbReference type="PANTHER" id="PTHR43289">
    <property type="entry name" value="MITOGEN-ACTIVATED PROTEIN KINASE KINASE KINASE 20-RELATED"/>
    <property type="match status" value="1"/>
</dbReference>
<keyword evidence="14" id="KW-1185">Reference proteome</keyword>
<dbReference type="GO" id="GO:0004674">
    <property type="term" value="F:protein serine/threonine kinase activity"/>
    <property type="evidence" value="ECO:0007669"/>
    <property type="project" value="UniProtKB-KW"/>
</dbReference>
<dbReference type="Pfam" id="PF03793">
    <property type="entry name" value="PASTA"/>
    <property type="match status" value="3"/>
</dbReference>
<organism evidence="13 14">
    <name type="scientific">Acetivibrio saccincola</name>
    <dbReference type="NCBI Taxonomy" id="1677857"/>
    <lineage>
        <taxon>Bacteria</taxon>
        <taxon>Bacillati</taxon>
        <taxon>Bacillota</taxon>
        <taxon>Clostridia</taxon>
        <taxon>Eubacteriales</taxon>
        <taxon>Oscillospiraceae</taxon>
        <taxon>Acetivibrio</taxon>
    </lineage>
</organism>
<evidence type="ECO:0000256" key="5">
    <source>
        <dbReference type="ARBA" id="ARBA00022777"/>
    </source>
</evidence>
<dbReference type="PROSITE" id="PS51178">
    <property type="entry name" value="PASTA"/>
    <property type="match status" value="3"/>
</dbReference>
<keyword evidence="3 13" id="KW-0808">Transferase</keyword>
<sequence>MIGQILGNRYELIEKIGGGGMALVYKARCKLLNRFVAVKVLRPDFTNDEEFIKRFKIEAQAAASLSHPNIVSIYDVGNEGDIHYIVMEYIDGVTLKEYLEEKGALDWKEAVNISIQICLAIKHAHENNIVHRDIKPHNILFTKDGMVKVTDFGIARAVTSSTITMVGGTIGSVHYFSPEQARGGFTDEKSDIYSLGIVLYELLTGRLPFNGDTPVSVAIKHIQEEPEEPINVNSQIPTGVNDIVKKAIQKDQSSRYQKAADLLNDLYKVLDKPSAQFFEEGNIEDSPTVRVPALGENSSFSGNAVSKKTGDNDMRRKKKKEKTTTIVAVATSILVVVAVLFMVGKVIMSQINQNNKEFVVDNYVGKNYQEVVRMLEDNNIRVKLVEKYNDEVPEGEIFYQDRGEGETLIPGEFSEIELHVSKGPEYFEIPDFRRTDYREAGSILRENGLRVVEELEYSDTVAIDYVIRTDPPMNARVKNGDTVIIFRSIGPEIKTTIVPDLIGMTRLEATNVLTERKLKVGNVYPEDMTSVVDKVTRQMPEPGVEVNEGTAISFFFDELIPKDKIVSRVVTLEDEEKYGDNIKVLVNIKRSDSNDVETILRDTIKKEDFPIVIQIPVPEDGSTQIKVYLDQKFYKEFEEIY</sequence>
<evidence type="ECO:0000256" key="3">
    <source>
        <dbReference type="ARBA" id="ARBA00022679"/>
    </source>
</evidence>
<evidence type="ECO:0000313" key="13">
    <source>
        <dbReference type="EMBL" id="AUG57354.1"/>
    </source>
</evidence>
<dbReference type="InterPro" id="IPR011009">
    <property type="entry name" value="Kinase-like_dom_sf"/>
</dbReference>
<evidence type="ECO:0000313" key="14">
    <source>
        <dbReference type="Proteomes" id="UP000233534"/>
    </source>
</evidence>
<dbReference type="PROSITE" id="PS50011">
    <property type="entry name" value="PROTEIN_KINASE_DOM"/>
    <property type="match status" value="1"/>
</dbReference>